<evidence type="ECO:0000313" key="3">
    <source>
        <dbReference type="Proteomes" id="UP001151752"/>
    </source>
</evidence>
<feature type="transmembrane region" description="Helical" evidence="1">
    <location>
        <begin position="12"/>
        <end position="34"/>
    </location>
</feature>
<accession>A0A9Q0U466</accession>
<keyword evidence="3" id="KW-1185">Reference proteome</keyword>
<keyword evidence="1" id="KW-1133">Transmembrane helix</keyword>
<reference evidence="2" key="1">
    <citation type="submission" date="2022-11" db="EMBL/GenBank/DDBJ databases">
        <authorList>
            <person name="Hyden B.L."/>
            <person name="Feng K."/>
            <person name="Yates T."/>
            <person name="Jawdy S."/>
            <person name="Smart L.B."/>
            <person name="Muchero W."/>
        </authorList>
    </citation>
    <scope>NUCLEOTIDE SEQUENCE</scope>
    <source>
        <tissue evidence="2">Shoot tip</tissue>
    </source>
</reference>
<keyword evidence="1" id="KW-0472">Membrane</keyword>
<name>A0A9Q0U466_9ROSI</name>
<reference evidence="2" key="2">
    <citation type="journal article" date="2023" name="Int. J. Mol. Sci.">
        <title>De Novo Assembly and Annotation of 11 Diverse Shrub Willow (Salix) Genomes Reveals Novel Gene Organization in Sex-Linked Regions.</title>
        <authorList>
            <person name="Hyden B."/>
            <person name="Feng K."/>
            <person name="Yates T.B."/>
            <person name="Jawdy S."/>
            <person name="Cereghino C."/>
            <person name="Smart L.B."/>
            <person name="Muchero W."/>
        </authorList>
    </citation>
    <scope>NUCLEOTIDE SEQUENCE</scope>
    <source>
        <tissue evidence="2">Shoot tip</tissue>
    </source>
</reference>
<dbReference type="AlphaFoldDB" id="A0A9Q0U466"/>
<comment type="caution">
    <text evidence="2">The sequence shown here is derived from an EMBL/GenBank/DDBJ whole genome shotgun (WGS) entry which is preliminary data.</text>
</comment>
<evidence type="ECO:0000256" key="1">
    <source>
        <dbReference type="SAM" id="Phobius"/>
    </source>
</evidence>
<gene>
    <name evidence="2" type="ORF">OIU74_007623</name>
</gene>
<dbReference type="EMBL" id="JAPFFM010000013">
    <property type="protein sequence ID" value="KAJ6723070.1"/>
    <property type="molecule type" value="Genomic_DNA"/>
</dbReference>
<protein>
    <submittedName>
        <fullName evidence="2">Uncharacterized protein</fullName>
    </submittedName>
</protein>
<proteinExistence type="predicted"/>
<feature type="non-terminal residue" evidence="2">
    <location>
        <position position="1"/>
    </location>
</feature>
<evidence type="ECO:0000313" key="2">
    <source>
        <dbReference type="EMBL" id="KAJ6723070.1"/>
    </source>
</evidence>
<dbReference type="Proteomes" id="UP001151752">
    <property type="component" value="Chromosome 14"/>
</dbReference>
<keyword evidence="1" id="KW-0812">Transmembrane</keyword>
<sequence>MYSMPSSGPPLWPVVYVAPCLPWTSLLFASCVPLKFLNLGNGFKGIFGCFSRKNERKYFVL</sequence>
<organism evidence="2 3">
    <name type="scientific">Salix koriyanagi</name>
    <dbReference type="NCBI Taxonomy" id="2511006"/>
    <lineage>
        <taxon>Eukaryota</taxon>
        <taxon>Viridiplantae</taxon>
        <taxon>Streptophyta</taxon>
        <taxon>Embryophyta</taxon>
        <taxon>Tracheophyta</taxon>
        <taxon>Spermatophyta</taxon>
        <taxon>Magnoliopsida</taxon>
        <taxon>eudicotyledons</taxon>
        <taxon>Gunneridae</taxon>
        <taxon>Pentapetalae</taxon>
        <taxon>rosids</taxon>
        <taxon>fabids</taxon>
        <taxon>Malpighiales</taxon>
        <taxon>Salicaceae</taxon>
        <taxon>Saliceae</taxon>
        <taxon>Salix</taxon>
    </lineage>
</organism>